<dbReference type="GO" id="GO:0015421">
    <property type="term" value="F:ABC-type oligopeptide transporter activity"/>
    <property type="evidence" value="ECO:0007669"/>
    <property type="project" value="TreeGrafter"/>
</dbReference>
<proteinExistence type="inferred from homology"/>
<dbReference type="InterPro" id="IPR039421">
    <property type="entry name" value="Type_1_exporter"/>
</dbReference>
<evidence type="ECO:0000313" key="5">
    <source>
        <dbReference type="EMBL" id="KYP65924.1"/>
    </source>
</evidence>
<name>A0A151TFU4_CAJCA</name>
<dbReference type="InterPro" id="IPR027417">
    <property type="entry name" value="P-loop_NTPase"/>
</dbReference>
<dbReference type="Gramene" id="C.cajan_11837.t">
    <property type="protein sequence ID" value="C.cajan_11837.t"/>
    <property type="gene ID" value="C.cajan_11837"/>
</dbReference>
<dbReference type="OMA" id="CPIIMLA"/>
<dbReference type="EMBL" id="CM003608">
    <property type="protein sequence ID" value="KYP65924.1"/>
    <property type="molecule type" value="Genomic_DNA"/>
</dbReference>
<dbReference type="PANTHER" id="PTHR43394">
    <property type="entry name" value="ATP-DEPENDENT PERMEASE MDL1, MITOCHONDRIAL"/>
    <property type="match status" value="1"/>
</dbReference>
<protein>
    <submittedName>
        <fullName evidence="5">ABC transporter B family member 4</fullName>
    </submittedName>
</protein>
<evidence type="ECO:0000256" key="3">
    <source>
        <dbReference type="ARBA" id="ARBA00022737"/>
    </source>
</evidence>
<organism evidence="5 6">
    <name type="scientific">Cajanus cajan</name>
    <name type="common">Pigeon pea</name>
    <name type="synonym">Cajanus indicus</name>
    <dbReference type="NCBI Taxonomy" id="3821"/>
    <lineage>
        <taxon>Eukaryota</taxon>
        <taxon>Viridiplantae</taxon>
        <taxon>Streptophyta</taxon>
        <taxon>Embryophyta</taxon>
        <taxon>Tracheophyta</taxon>
        <taxon>Spermatophyta</taxon>
        <taxon>Magnoliopsida</taxon>
        <taxon>eudicotyledons</taxon>
        <taxon>Gunneridae</taxon>
        <taxon>Pentapetalae</taxon>
        <taxon>rosids</taxon>
        <taxon>fabids</taxon>
        <taxon>Fabales</taxon>
        <taxon>Fabaceae</taxon>
        <taxon>Papilionoideae</taxon>
        <taxon>50 kb inversion clade</taxon>
        <taxon>NPAAA clade</taxon>
        <taxon>indigoferoid/millettioid clade</taxon>
        <taxon>Phaseoleae</taxon>
        <taxon>Cajanus</taxon>
    </lineage>
</organism>
<sequence length="59" mass="6695">TTIIVAHRLSTITNVDMIADIHQGTVVENGIHAELIKDPDGTYSHYPKYRSFHSQIEFL</sequence>
<gene>
    <name evidence="5" type="ORF">KK1_012200</name>
</gene>
<evidence type="ECO:0000313" key="6">
    <source>
        <dbReference type="Proteomes" id="UP000075243"/>
    </source>
</evidence>
<dbReference type="AlphaFoldDB" id="A0A151TFU4"/>
<keyword evidence="2" id="KW-0813">Transport</keyword>
<dbReference type="GO" id="GO:0005743">
    <property type="term" value="C:mitochondrial inner membrane"/>
    <property type="evidence" value="ECO:0007669"/>
    <property type="project" value="TreeGrafter"/>
</dbReference>
<evidence type="ECO:0000256" key="1">
    <source>
        <dbReference type="ARBA" id="ARBA00007577"/>
    </source>
</evidence>
<dbReference type="PANTHER" id="PTHR43394:SF16">
    <property type="entry name" value="ABC TRANSPORTER B FAMILY MEMBER 4-LIKE ISOFORM X1"/>
    <property type="match status" value="1"/>
</dbReference>
<comment type="similarity">
    <text evidence="1">Belongs to the ABC transporter superfamily. ABCB family. Multidrug resistance exporter (TC 3.A.1.201) subfamily.</text>
</comment>
<dbReference type="Proteomes" id="UP000075243">
    <property type="component" value="Chromosome 6"/>
</dbReference>
<dbReference type="SUPFAM" id="SSF52540">
    <property type="entry name" value="P-loop containing nucleoside triphosphate hydrolases"/>
    <property type="match status" value="1"/>
</dbReference>
<keyword evidence="6" id="KW-1185">Reference proteome</keyword>
<reference evidence="5 6" key="1">
    <citation type="journal article" date="2012" name="Nat. Biotechnol.">
        <title>Draft genome sequence of pigeonpea (Cajanus cajan), an orphan legume crop of resource-poor farmers.</title>
        <authorList>
            <person name="Varshney R.K."/>
            <person name="Chen W."/>
            <person name="Li Y."/>
            <person name="Bharti A.K."/>
            <person name="Saxena R.K."/>
            <person name="Schlueter J.A."/>
            <person name="Donoghue M.T."/>
            <person name="Azam S."/>
            <person name="Fan G."/>
            <person name="Whaley A.M."/>
            <person name="Farmer A.D."/>
            <person name="Sheridan J."/>
            <person name="Iwata A."/>
            <person name="Tuteja R."/>
            <person name="Penmetsa R.V."/>
            <person name="Wu W."/>
            <person name="Upadhyaya H.D."/>
            <person name="Yang S.P."/>
            <person name="Shah T."/>
            <person name="Saxena K.B."/>
            <person name="Michael T."/>
            <person name="McCombie W.R."/>
            <person name="Yang B."/>
            <person name="Zhang G."/>
            <person name="Yang H."/>
            <person name="Wang J."/>
            <person name="Spillane C."/>
            <person name="Cook D.R."/>
            <person name="May G.D."/>
            <person name="Xu X."/>
            <person name="Jackson S.A."/>
        </authorList>
    </citation>
    <scope>NUCLEOTIDE SEQUENCE [LARGE SCALE GENOMIC DNA]</scope>
    <source>
        <strain evidence="6">cv. Asha</strain>
    </source>
</reference>
<dbReference type="Gene3D" id="3.40.50.300">
    <property type="entry name" value="P-loop containing nucleotide triphosphate hydrolases"/>
    <property type="match status" value="1"/>
</dbReference>
<accession>A0A151TFU4</accession>
<keyword evidence="4" id="KW-0325">Glycoprotein</keyword>
<evidence type="ECO:0000256" key="2">
    <source>
        <dbReference type="ARBA" id="ARBA00022448"/>
    </source>
</evidence>
<keyword evidence="3" id="KW-0677">Repeat</keyword>
<feature type="non-terminal residue" evidence="5">
    <location>
        <position position="1"/>
    </location>
</feature>
<evidence type="ECO:0000256" key="4">
    <source>
        <dbReference type="ARBA" id="ARBA00023180"/>
    </source>
</evidence>
<dbReference type="GO" id="GO:0090374">
    <property type="term" value="P:oligopeptide export from mitochondrion"/>
    <property type="evidence" value="ECO:0007669"/>
    <property type="project" value="TreeGrafter"/>
</dbReference>